<comment type="subcellular location">
    <subcellularLocation>
        <location evidence="8">Cytoplasm</location>
    </subcellularLocation>
</comment>
<dbReference type="GO" id="GO:0006275">
    <property type="term" value="P:regulation of DNA replication"/>
    <property type="evidence" value="ECO:0007669"/>
    <property type="project" value="UniProtKB-UniRule"/>
</dbReference>
<dbReference type="InterPro" id="IPR013159">
    <property type="entry name" value="DnaA_C"/>
</dbReference>
<evidence type="ECO:0000256" key="10">
    <source>
        <dbReference type="RuleBase" id="RU000577"/>
    </source>
</evidence>
<protein>
    <recommendedName>
        <fullName evidence="8 9">Chromosomal replication initiator protein DnaA</fullName>
    </recommendedName>
</protein>
<feature type="binding site" evidence="8">
    <location>
        <position position="266"/>
    </location>
    <ligand>
        <name>ATP</name>
        <dbReference type="ChEBI" id="CHEBI:30616"/>
    </ligand>
</feature>
<proteinExistence type="inferred from homology"/>
<dbReference type="Pfam" id="PF08299">
    <property type="entry name" value="Bac_DnaA_C"/>
    <property type="match status" value="1"/>
</dbReference>
<dbReference type="Gene3D" id="3.40.50.300">
    <property type="entry name" value="P-loop containing nucleotide triphosphate hydrolases"/>
    <property type="match status" value="1"/>
</dbReference>
<evidence type="ECO:0000256" key="8">
    <source>
        <dbReference type="HAMAP-Rule" id="MF_00377"/>
    </source>
</evidence>
<feature type="binding site" evidence="8">
    <location>
        <position position="263"/>
    </location>
    <ligand>
        <name>ATP</name>
        <dbReference type="ChEBI" id="CHEBI:30616"/>
    </ligand>
</feature>
<dbReference type="InterPro" id="IPR027417">
    <property type="entry name" value="P-loop_NTPase"/>
</dbReference>
<name>A0A554JDR7_9BACT</name>
<dbReference type="GO" id="GO:0006270">
    <property type="term" value="P:DNA replication initiation"/>
    <property type="evidence" value="ECO:0007669"/>
    <property type="project" value="UniProtKB-UniRule"/>
</dbReference>
<comment type="caution">
    <text evidence="8">Lacks conserved residue(s) required for the propagation of feature annotation.</text>
</comment>
<dbReference type="GO" id="GO:0008289">
    <property type="term" value="F:lipid binding"/>
    <property type="evidence" value="ECO:0007669"/>
    <property type="project" value="UniProtKB-KW"/>
</dbReference>
<evidence type="ECO:0000256" key="11">
    <source>
        <dbReference type="RuleBase" id="RU004227"/>
    </source>
</evidence>
<feature type="domain" description="AAA+ ATPase" evidence="13">
    <location>
        <begin position="252"/>
        <end position="376"/>
    </location>
</feature>
<dbReference type="GO" id="GO:0005737">
    <property type="term" value="C:cytoplasm"/>
    <property type="evidence" value="ECO:0007669"/>
    <property type="project" value="UniProtKB-SubCell"/>
</dbReference>
<feature type="binding site" evidence="8">
    <location>
        <position position="265"/>
    </location>
    <ligand>
        <name>ATP</name>
        <dbReference type="ChEBI" id="CHEBI:30616"/>
    </ligand>
</feature>
<dbReference type="EMBL" id="VMFD01000003">
    <property type="protein sequence ID" value="TSC66532.1"/>
    <property type="molecule type" value="Genomic_DNA"/>
</dbReference>
<evidence type="ECO:0000259" key="14">
    <source>
        <dbReference type="SMART" id="SM00760"/>
    </source>
</evidence>
<feature type="binding site" evidence="8">
    <location>
        <position position="267"/>
    </location>
    <ligand>
        <name>ATP</name>
        <dbReference type="ChEBI" id="CHEBI:30616"/>
    </ligand>
</feature>
<evidence type="ECO:0000256" key="7">
    <source>
        <dbReference type="ARBA" id="ARBA00023125"/>
    </source>
</evidence>
<evidence type="ECO:0000313" key="16">
    <source>
        <dbReference type="Proteomes" id="UP000316253"/>
    </source>
</evidence>
<dbReference type="CDD" id="cd00009">
    <property type="entry name" value="AAA"/>
    <property type="match status" value="1"/>
</dbReference>
<dbReference type="HAMAP" id="MF_00377">
    <property type="entry name" value="DnaA_bact"/>
    <property type="match status" value="1"/>
</dbReference>
<organism evidence="15 16">
    <name type="scientific">Candidatus Berkelbacteria bacterium Gr01-1014_85</name>
    <dbReference type="NCBI Taxonomy" id="2017150"/>
    <lineage>
        <taxon>Bacteria</taxon>
        <taxon>Candidatus Berkelbacteria</taxon>
    </lineage>
</organism>
<dbReference type="GO" id="GO:0003688">
    <property type="term" value="F:DNA replication origin binding"/>
    <property type="evidence" value="ECO:0007669"/>
    <property type="project" value="UniProtKB-UniRule"/>
</dbReference>
<dbReference type="InterPro" id="IPR038454">
    <property type="entry name" value="DnaA_N_sf"/>
</dbReference>
<gene>
    <name evidence="8" type="primary">dnaA</name>
    <name evidence="15" type="ORF">CEO22_61</name>
</gene>
<feature type="region of interest" description="Domain I, interacts with DnaA modulators" evidence="8">
    <location>
        <begin position="1"/>
        <end position="180"/>
    </location>
</feature>
<dbReference type="NCBIfam" id="TIGR00362">
    <property type="entry name" value="DnaA"/>
    <property type="match status" value="1"/>
</dbReference>
<dbReference type="PANTHER" id="PTHR30050">
    <property type="entry name" value="CHROMOSOMAL REPLICATION INITIATOR PROTEIN DNAA"/>
    <property type="match status" value="1"/>
</dbReference>
<keyword evidence="3 8" id="KW-0235">DNA replication</keyword>
<dbReference type="SUPFAM" id="SSF48295">
    <property type="entry name" value="TrpR-like"/>
    <property type="match status" value="1"/>
</dbReference>
<feature type="domain" description="Chromosomal replication initiator DnaA C-terminal" evidence="14">
    <location>
        <begin position="464"/>
        <end position="533"/>
    </location>
</feature>
<feature type="compositionally biased region" description="Polar residues" evidence="12">
    <location>
        <begin position="146"/>
        <end position="159"/>
    </location>
</feature>
<evidence type="ECO:0000256" key="2">
    <source>
        <dbReference type="ARBA" id="ARBA00022490"/>
    </source>
</evidence>
<keyword evidence="2 8" id="KW-0963">Cytoplasm</keyword>
<evidence type="ECO:0000256" key="3">
    <source>
        <dbReference type="ARBA" id="ARBA00022705"/>
    </source>
</evidence>
<dbReference type="FunFam" id="3.40.50.300:FF:000668">
    <property type="entry name" value="Chromosomal replication initiator protein DnaA"/>
    <property type="match status" value="1"/>
</dbReference>
<evidence type="ECO:0000256" key="1">
    <source>
        <dbReference type="ARBA" id="ARBA00006583"/>
    </source>
</evidence>
<feature type="region of interest" description="Disordered" evidence="12">
    <location>
        <begin position="126"/>
        <end position="180"/>
    </location>
</feature>
<comment type="similarity">
    <text evidence="1 8 11">Belongs to the DnaA family.</text>
</comment>
<dbReference type="CDD" id="cd06571">
    <property type="entry name" value="Bac_DnaA_C"/>
    <property type="match status" value="1"/>
</dbReference>
<dbReference type="PROSITE" id="PS01008">
    <property type="entry name" value="DNAA"/>
    <property type="match status" value="1"/>
</dbReference>
<feature type="compositionally biased region" description="Basic and acidic residues" evidence="12">
    <location>
        <begin position="160"/>
        <end position="171"/>
    </location>
</feature>
<dbReference type="InterPro" id="IPR013317">
    <property type="entry name" value="DnaA_dom"/>
</dbReference>
<dbReference type="AlphaFoldDB" id="A0A554JDR7"/>
<keyword evidence="7 8" id="KW-0238">DNA-binding</keyword>
<evidence type="ECO:0000256" key="9">
    <source>
        <dbReference type="NCBIfam" id="TIGR00362"/>
    </source>
</evidence>
<evidence type="ECO:0000256" key="12">
    <source>
        <dbReference type="SAM" id="MobiDB-lite"/>
    </source>
</evidence>
<accession>A0A554JDR7</accession>
<keyword evidence="5 8" id="KW-0067">ATP-binding</keyword>
<feature type="region of interest" description="Domain IV, binds dsDNA" evidence="8">
    <location>
        <begin position="437"/>
        <end position="561"/>
    </location>
</feature>
<dbReference type="Gene3D" id="3.30.300.180">
    <property type="match status" value="1"/>
</dbReference>
<dbReference type="Pfam" id="PF00308">
    <property type="entry name" value="Bac_DnaA"/>
    <property type="match status" value="1"/>
</dbReference>
<keyword evidence="6 8" id="KW-0446">Lipid-binding</keyword>
<dbReference type="Gene3D" id="1.10.1750.10">
    <property type="match status" value="1"/>
</dbReference>
<dbReference type="GO" id="GO:0005524">
    <property type="term" value="F:ATP binding"/>
    <property type="evidence" value="ECO:0007669"/>
    <property type="project" value="UniProtKB-UniRule"/>
</dbReference>
<dbReference type="SMART" id="SM00760">
    <property type="entry name" value="Bac_DnaA_C"/>
    <property type="match status" value="1"/>
</dbReference>
<comment type="domain">
    <text evidence="8">Domain I is involved in oligomerization and binding regulators, domain II is flexibile and of varying length in different bacteria, domain III forms the AAA+ region, while domain IV binds dsDNA.</text>
</comment>
<dbReference type="InterPro" id="IPR020591">
    <property type="entry name" value="Chromosome_initiator_DnaA-like"/>
</dbReference>
<dbReference type="InterPro" id="IPR010921">
    <property type="entry name" value="Trp_repressor/repl_initiator"/>
</dbReference>
<evidence type="ECO:0000259" key="13">
    <source>
        <dbReference type="SMART" id="SM00382"/>
    </source>
</evidence>
<dbReference type="PANTHER" id="PTHR30050:SF2">
    <property type="entry name" value="CHROMOSOMAL REPLICATION INITIATOR PROTEIN DNAA"/>
    <property type="match status" value="1"/>
</dbReference>
<dbReference type="SMART" id="SM00382">
    <property type="entry name" value="AAA"/>
    <property type="match status" value="1"/>
</dbReference>
<evidence type="ECO:0000256" key="4">
    <source>
        <dbReference type="ARBA" id="ARBA00022741"/>
    </source>
</evidence>
<comment type="subunit">
    <text evidence="8">Oligomerizes as a right-handed, spiral filament on DNA at oriC.</text>
</comment>
<evidence type="ECO:0000313" key="15">
    <source>
        <dbReference type="EMBL" id="TSC66532.1"/>
    </source>
</evidence>
<dbReference type="SUPFAM" id="SSF52540">
    <property type="entry name" value="P-loop containing nucleoside triphosphate hydrolases"/>
    <property type="match status" value="1"/>
</dbReference>
<dbReference type="InterPro" id="IPR024633">
    <property type="entry name" value="DnaA_N_dom"/>
</dbReference>
<dbReference type="InterPro" id="IPR003593">
    <property type="entry name" value="AAA+_ATPase"/>
</dbReference>
<dbReference type="Gene3D" id="1.10.8.60">
    <property type="match status" value="1"/>
</dbReference>
<comment type="function">
    <text evidence="8 10">Plays an essential role in the initiation and regulation of chromosomal replication. ATP-DnaA binds to the origin of replication (oriC) to initiate formation of the DNA replication initiation complex once per cell cycle. Binds the DnaA box (a 9 base pair repeat at the origin) and separates the double-stranded (ds)DNA. Forms a right-handed helical filament on oriC DNA; dsDNA binds to the exterior of the filament while single-stranded (ss)DNA is stabiized in the filament's interior. The ATP-DnaA-oriC complex binds and stabilizes one strand of the AT-rich DNA unwinding element (DUE), permitting loading of DNA polymerase. After initiation quickly degrades to an ADP-DnaA complex that is not apt for DNA replication. Binds acidic phospholipids.</text>
</comment>
<dbReference type="GO" id="GO:0005886">
    <property type="term" value="C:plasma membrane"/>
    <property type="evidence" value="ECO:0007669"/>
    <property type="project" value="TreeGrafter"/>
</dbReference>
<evidence type="ECO:0000256" key="5">
    <source>
        <dbReference type="ARBA" id="ARBA00022840"/>
    </source>
</evidence>
<evidence type="ECO:0000256" key="6">
    <source>
        <dbReference type="ARBA" id="ARBA00023121"/>
    </source>
</evidence>
<feature type="compositionally biased region" description="Polar residues" evidence="12">
    <location>
        <begin position="126"/>
        <end position="137"/>
    </location>
</feature>
<keyword evidence="4 8" id="KW-0547">Nucleotide-binding</keyword>
<dbReference type="InterPro" id="IPR001957">
    <property type="entry name" value="Chromosome_initiator_DnaA"/>
</dbReference>
<dbReference type="Proteomes" id="UP000316253">
    <property type="component" value="Unassembled WGS sequence"/>
</dbReference>
<comment type="caution">
    <text evidence="15">The sequence shown here is derived from an EMBL/GenBank/DDBJ whole genome shotgun (WGS) entry which is preliminary data.</text>
</comment>
<dbReference type="Pfam" id="PF11638">
    <property type="entry name" value="DnaA_N"/>
    <property type="match status" value="1"/>
</dbReference>
<reference evidence="15 16" key="1">
    <citation type="submission" date="2017-08" db="EMBL/GenBank/DDBJ databases">
        <title>Mechanisms for carbon and nitrogen cycling indicate functional differentiation within the Candidate Phyla Radiation.</title>
        <authorList>
            <person name="Danczak R.E."/>
            <person name="Johnston M.D."/>
            <person name="Kenah C."/>
            <person name="Slattery M."/>
            <person name="Wrighton K.C."/>
            <person name="Wilkins M.J."/>
        </authorList>
    </citation>
    <scope>NUCLEOTIDE SEQUENCE [LARGE SCALE GENOMIC DNA]</scope>
    <source>
        <strain evidence="15">Gr01-1014_85</strain>
    </source>
</reference>
<dbReference type="InterPro" id="IPR018312">
    <property type="entry name" value="Chromosome_initiator_DnaA_CS"/>
</dbReference>
<dbReference type="PRINTS" id="PR00051">
    <property type="entry name" value="DNAA"/>
</dbReference>
<sequence length="561" mass="63758">MNPEQLWQSVMKELEISLSTANFKTWFKDTSIAEDTGETISVGVPNHFVLDWIRKNFHKNIAESLRRSRPTLRDIRYIVCKPKPSLTLSLPDMKPSYVKTEPKSSPVLTVQRQTLDYTAVEPIQLGNATYQRSSQETGLEERGETDSSLDNTDTQNQVRSKLDRTEYDRMGSEPGRNSATIAQPVNARPWSKPGELAKNAGQAQLLDETGLAASQNQTPLDPNYTFENFIVGGSNRLAHSAAMAAANQPGTKYNPLFFYGGVGLGKTHLAQAIGNQIRKTNPHFIITYVSCEVFINDFIESVRYNRGIDSFKKRYRSSDLLIIDDIQFMSGKEKTQDEFFHTFNALHQAKKQIVLTADKEPQDIPALEERLISRFSWGMVADIQPPDFETRVAILETKAQELGYQIGRSAITTLAELIRSNIRELEGALRRTASLAELENREVTPEFVTKIFESYIERSSHTISSQRIIQLVAEHFEIKQEEVIGSRRYKELVYPRQLIMYLMRHELSYSYPKIGQELGGKDHTTIMHGVEKIEKEIARNSSIQSDLNKIKEKLHNRPGNV</sequence>